<name>A0ACC2NTK2_9HYME</name>
<accession>A0ACC2NTK2</accession>
<keyword evidence="2" id="KW-1185">Reference proteome</keyword>
<protein>
    <submittedName>
        <fullName evidence="1">Uncharacterized protein</fullName>
    </submittedName>
</protein>
<proteinExistence type="predicted"/>
<dbReference type="EMBL" id="CM056743">
    <property type="protein sequence ID" value="KAJ8674193.1"/>
    <property type="molecule type" value="Genomic_DNA"/>
</dbReference>
<evidence type="ECO:0000313" key="2">
    <source>
        <dbReference type="Proteomes" id="UP001239111"/>
    </source>
</evidence>
<gene>
    <name evidence="1" type="ORF">QAD02_005455</name>
</gene>
<sequence>MEVEPEEEENCKICMEECDAYDDPAVSCVGECEQSIHVRCLKRGTLPSNLIGDVFYDLHCADCSGEEMLVRQKLSWLTTVVLTLYNLSEKSPGLSRRGYYHWKSDISTFINNNWDHLFGKSVKRKKNWTGTISGTLSHCSGSVFKSGTAELGDQGWWKLVNNGPPEIIVGKYYRELEIKKKEQKEKNPKRANADWGIIGNNNRENELPKHENNQIPRVRKNGFDQHQNHSVNSTPYNEFADILDLGIDKPNLQDDFPSFNFTAQGLEDDLPFQNPNELPQSFLSDCLKTSDRMDIDESSEDLDIASTSNEKSKDVSGSAVVISKEEFEDLEDQNDVVYDRSELPLPEPTLFNQSVLRPWPWDESIKLNPEDLRPLMNIRQEEYLLQKIEQFKHLLDSAPSSVRRLYRKLCVRRMKRQYGLPILNVDDFGKDSKVESSSVRRKGNAVLDRFISEDLSMFFEQRLQGLCEPTSVHSPYTSRILKPFIRRDTSSRPLWMKLMSELLTRVNGKIPHWKQKPIAPIDYSYIRPQHIPAINCLCTQFFWPGVDLTECLQYPDFTCVVLYKKLVIGFAIMVPDVGYNEAYISFLLVRPEWQKAGIGSFMLYHLIQTCMGKDITLHVSATNPALILYQKFGFKQEEFVQDFYDKYMSVSSRESKHAIFLRLRR</sequence>
<evidence type="ECO:0000313" key="1">
    <source>
        <dbReference type="EMBL" id="KAJ8674193.1"/>
    </source>
</evidence>
<dbReference type="Proteomes" id="UP001239111">
    <property type="component" value="Chromosome 3"/>
</dbReference>
<reference evidence="1" key="1">
    <citation type="submission" date="2023-04" db="EMBL/GenBank/DDBJ databases">
        <title>A chromosome-level genome assembly of the parasitoid wasp Eretmocerus hayati.</title>
        <authorList>
            <person name="Zhong Y."/>
            <person name="Liu S."/>
            <person name="Liu Y."/>
        </authorList>
    </citation>
    <scope>NUCLEOTIDE SEQUENCE</scope>
    <source>
        <strain evidence="1">ZJU_SS_LIU_2023</strain>
    </source>
</reference>
<comment type="caution">
    <text evidence="1">The sequence shown here is derived from an EMBL/GenBank/DDBJ whole genome shotgun (WGS) entry which is preliminary data.</text>
</comment>
<organism evidence="1 2">
    <name type="scientific">Eretmocerus hayati</name>
    <dbReference type="NCBI Taxonomy" id="131215"/>
    <lineage>
        <taxon>Eukaryota</taxon>
        <taxon>Metazoa</taxon>
        <taxon>Ecdysozoa</taxon>
        <taxon>Arthropoda</taxon>
        <taxon>Hexapoda</taxon>
        <taxon>Insecta</taxon>
        <taxon>Pterygota</taxon>
        <taxon>Neoptera</taxon>
        <taxon>Endopterygota</taxon>
        <taxon>Hymenoptera</taxon>
        <taxon>Apocrita</taxon>
        <taxon>Proctotrupomorpha</taxon>
        <taxon>Chalcidoidea</taxon>
        <taxon>Aphelinidae</taxon>
        <taxon>Aphelininae</taxon>
        <taxon>Eretmocerus</taxon>
    </lineage>
</organism>